<evidence type="ECO:0000256" key="5">
    <source>
        <dbReference type="ARBA" id="ARBA00022777"/>
    </source>
</evidence>
<dbReference type="InterPro" id="IPR003661">
    <property type="entry name" value="HisK_dim/P_dom"/>
</dbReference>
<dbReference type="eggNOG" id="COG5002">
    <property type="taxonomic scope" value="Bacteria"/>
</dbReference>
<evidence type="ECO:0000256" key="2">
    <source>
        <dbReference type="ARBA" id="ARBA00012438"/>
    </source>
</evidence>
<evidence type="ECO:0000256" key="3">
    <source>
        <dbReference type="ARBA" id="ARBA00022553"/>
    </source>
</evidence>
<dbReference type="SUPFAM" id="SSF52172">
    <property type="entry name" value="CheY-like"/>
    <property type="match status" value="2"/>
</dbReference>
<feature type="modified residue" description="4-aspartylphosphate" evidence="8">
    <location>
        <position position="359"/>
    </location>
</feature>
<feature type="modified residue" description="4-aspartylphosphate" evidence="8">
    <location>
        <position position="481"/>
    </location>
</feature>
<dbReference type="InterPro" id="IPR003594">
    <property type="entry name" value="HATPase_dom"/>
</dbReference>
<comment type="catalytic activity">
    <reaction evidence="1">
        <text>ATP + protein L-histidine = ADP + protein N-phospho-L-histidine.</text>
        <dbReference type="EC" id="2.7.13.3"/>
    </reaction>
</comment>
<dbReference type="GO" id="GO:0000155">
    <property type="term" value="F:phosphorelay sensor kinase activity"/>
    <property type="evidence" value="ECO:0007669"/>
    <property type="project" value="InterPro"/>
</dbReference>
<name>E8V4S6_TERSS</name>
<evidence type="ECO:0000313" key="11">
    <source>
        <dbReference type="EMBL" id="ADV81480.1"/>
    </source>
</evidence>
<accession>E8V4S6</accession>
<evidence type="ECO:0000259" key="10">
    <source>
        <dbReference type="PROSITE" id="PS50110"/>
    </source>
</evidence>
<evidence type="ECO:0000256" key="1">
    <source>
        <dbReference type="ARBA" id="ARBA00000085"/>
    </source>
</evidence>
<dbReference type="eggNOG" id="COG3437">
    <property type="taxonomic scope" value="Bacteria"/>
</dbReference>
<dbReference type="AlphaFoldDB" id="E8V4S6"/>
<dbReference type="SMART" id="SM00388">
    <property type="entry name" value="HisKA"/>
    <property type="match status" value="1"/>
</dbReference>
<dbReference type="EMBL" id="CP002467">
    <property type="protein sequence ID" value="ADV81480.1"/>
    <property type="molecule type" value="Genomic_DNA"/>
</dbReference>
<dbReference type="STRING" id="401053.AciPR4_0646"/>
<keyword evidence="4" id="KW-0808">Transferase</keyword>
<dbReference type="FunFam" id="1.10.287.130:FF:000001">
    <property type="entry name" value="Two-component sensor histidine kinase"/>
    <property type="match status" value="1"/>
</dbReference>
<dbReference type="SUPFAM" id="SSF55874">
    <property type="entry name" value="ATPase domain of HSP90 chaperone/DNA topoisomerase II/histidine kinase"/>
    <property type="match status" value="1"/>
</dbReference>
<evidence type="ECO:0000259" key="9">
    <source>
        <dbReference type="PROSITE" id="PS50109"/>
    </source>
</evidence>
<organism evidence="11 12">
    <name type="scientific">Terriglobus saanensis (strain ATCC BAA-1853 / DSM 23119 / SP1PR4)</name>
    <dbReference type="NCBI Taxonomy" id="401053"/>
    <lineage>
        <taxon>Bacteria</taxon>
        <taxon>Pseudomonadati</taxon>
        <taxon>Acidobacteriota</taxon>
        <taxon>Terriglobia</taxon>
        <taxon>Terriglobales</taxon>
        <taxon>Acidobacteriaceae</taxon>
        <taxon>Terriglobus</taxon>
    </lineage>
</organism>
<feature type="domain" description="Histidine kinase" evidence="9">
    <location>
        <begin position="68"/>
        <end position="288"/>
    </location>
</feature>
<evidence type="ECO:0000256" key="8">
    <source>
        <dbReference type="PROSITE-ProRule" id="PRU00169"/>
    </source>
</evidence>
<dbReference type="CDD" id="cd00156">
    <property type="entry name" value="REC"/>
    <property type="match status" value="1"/>
</dbReference>
<dbReference type="InterPro" id="IPR004358">
    <property type="entry name" value="Sig_transdc_His_kin-like_C"/>
</dbReference>
<dbReference type="Gene3D" id="3.30.565.10">
    <property type="entry name" value="Histidine kinase-like ATPase, C-terminal domain"/>
    <property type="match status" value="1"/>
</dbReference>
<proteinExistence type="predicted"/>
<dbReference type="PROSITE" id="PS50109">
    <property type="entry name" value="HIS_KIN"/>
    <property type="match status" value="1"/>
</dbReference>
<dbReference type="Gene3D" id="1.10.287.130">
    <property type="match status" value="1"/>
</dbReference>
<dbReference type="SMART" id="SM00448">
    <property type="entry name" value="REC"/>
    <property type="match status" value="2"/>
</dbReference>
<evidence type="ECO:0000256" key="4">
    <source>
        <dbReference type="ARBA" id="ARBA00022679"/>
    </source>
</evidence>
<dbReference type="FunFam" id="3.30.565.10:FF:000006">
    <property type="entry name" value="Sensor histidine kinase WalK"/>
    <property type="match status" value="1"/>
</dbReference>
<dbReference type="InterPro" id="IPR036890">
    <property type="entry name" value="HATPase_C_sf"/>
</dbReference>
<keyword evidence="12" id="KW-1185">Reference proteome</keyword>
<dbReference type="KEGG" id="tsa:AciPR4_0646"/>
<dbReference type="CDD" id="cd00082">
    <property type="entry name" value="HisKA"/>
    <property type="match status" value="1"/>
</dbReference>
<dbReference type="InterPro" id="IPR011006">
    <property type="entry name" value="CheY-like_superfamily"/>
</dbReference>
<dbReference type="InterPro" id="IPR001789">
    <property type="entry name" value="Sig_transdc_resp-reg_receiver"/>
</dbReference>
<dbReference type="Gene3D" id="3.40.50.2300">
    <property type="match status" value="2"/>
</dbReference>
<dbReference type="SUPFAM" id="SSF47384">
    <property type="entry name" value="Homodimeric domain of signal transducing histidine kinase"/>
    <property type="match status" value="1"/>
</dbReference>
<gene>
    <name evidence="11" type="ordered locus">AciPR4_0646</name>
</gene>
<dbReference type="Proteomes" id="UP000006844">
    <property type="component" value="Chromosome"/>
</dbReference>
<dbReference type="SMART" id="SM00387">
    <property type="entry name" value="HATPase_c"/>
    <property type="match status" value="1"/>
</dbReference>
<evidence type="ECO:0000256" key="6">
    <source>
        <dbReference type="ARBA" id="ARBA00023012"/>
    </source>
</evidence>
<dbReference type="PANTHER" id="PTHR43547:SF2">
    <property type="entry name" value="HYBRID SIGNAL TRANSDUCTION HISTIDINE KINASE C"/>
    <property type="match status" value="1"/>
</dbReference>
<dbReference type="PRINTS" id="PR00344">
    <property type="entry name" value="BCTRLSENSOR"/>
</dbReference>
<sequence length="565" mass="61904">MLLSMRAGLLFAIVTLAALAAVLLFLLSREKKRHRATLEAFDLAKHEHIEQMSSRTHLDDVKNEFISTVSHELRTPLTSIRGALGLLSAGLLGNNDPKAQNLLRIALTNTDRLIRLINDILDLERIQSGRSPLRTSACSLSTILERSVDDLMPLATEAHVHIELSAPADLSSGIQADPDRIGQVVTNLLSNAIKFSDPGSSIRIKTEIHATTILLRVIDAGRGIPEGKLDLIFDRFQQVEPSDSRQKGGTGLGLTISRGIVQQHGGRIWAEQNEGPGVTFFVELPRSKSAPPVFESTPLAMPPTSDGRAMVLVCDDDASVRAIVRLQLELHDYIVVEAARGEQAVAFAAQHPVSAILLDLHMPGLSGWETLQKLRNTPATSHIPVVILTVTPPETRSPMDPPTQGWIQKPFHEEFLLSELSRVLENTSAVPCILLVEDDLDFAEVVRIGFQNTGVNVHHVSTLQEAVEYCALSRPHVLLLDLSLPDGDGFSLIRTLRENDDLRFLPIVVYSGRDFTDQEKSGTHLAPTHFLTKAGVHPHEVQSLVLAMVGRQTLSQQPPLTPESL</sequence>
<dbReference type="InterPro" id="IPR036097">
    <property type="entry name" value="HisK_dim/P_sf"/>
</dbReference>
<keyword evidence="7" id="KW-0472">Membrane</keyword>
<dbReference type="Pfam" id="PF02518">
    <property type="entry name" value="HATPase_c"/>
    <property type="match status" value="1"/>
</dbReference>
<keyword evidence="5 11" id="KW-0418">Kinase</keyword>
<feature type="domain" description="Response regulatory" evidence="10">
    <location>
        <begin position="432"/>
        <end position="548"/>
    </location>
</feature>
<evidence type="ECO:0000256" key="7">
    <source>
        <dbReference type="ARBA" id="ARBA00023136"/>
    </source>
</evidence>
<dbReference type="Pfam" id="PF00512">
    <property type="entry name" value="HisKA"/>
    <property type="match status" value="1"/>
</dbReference>
<dbReference type="OrthoDB" id="9812260at2"/>
<dbReference type="EC" id="2.7.13.3" evidence="2"/>
<dbReference type="RefSeq" id="WP_013567213.1">
    <property type="nucleotide sequence ID" value="NC_014963.1"/>
</dbReference>
<keyword evidence="6" id="KW-0902">Two-component regulatory system</keyword>
<protein>
    <recommendedName>
        <fullName evidence="2">histidine kinase</fullName>
        <ecNumber evidence="2">2.7.13.3</ecNumber>
    </recommendedName>
</protein>
<reference evidence="11 12" key="1">
    <citation type="journal article" date="2012" name="Stand. Genomic Sci.">
        <title>Complete genome sequence of Terriglobus saanensis type strain SP1PR4(T), an Acidobacteria from tundra soil.</title>
        <authorList>
            <person name="Rawat S.R."/>
            <person name="Mannisto M.K."/>
            <person name="Starovoytov V."/>
            <person name="Goodwin L."/>
            <person name="Nolan M."/>
            <person name="Hauser L."/>
            <person name="Land M."/>
            <person name="Davenport K.W."/>
            <person name="Woyke T."/>
            <person name="Haggblom M.M."/>
        </authorList>
    </citation>
    <scope>NUCLEOTIDE SEQUENCE</scope>
    <source>
        <strain evidence="12">ATCC BAA-1853 / DSM 23119 / SP1PR4</strain>
    </source>
</reference>
<evidence type="ECO:0000313" key="12">
    <source>
        <dbReference type="Proteomes" id="UP000006844"/>
    </source>
</evidence>
<dbReference type="InterPro" id="IPR005467">
    <property type="entry name" value="His_kinase_dom"/>
</dbReference>
<dbReference type="PANTHER" id="PTHR43547">
    <property type="entry name" value="TWO-COMPONENT HISTIDINE KINASE"/>
    <property type="match status" value="1"/>
</dbReference>
<keyword evidence="3 8" id="KW-0597">Phosphoprotein</keyword>
<feature type="domain" description="Response regulatory" evidence="10">
    <location>
        <begin position="310"/>
        <end position="424"/>
    </location>
</feature>
<dbReference type="Pfam" id="PF00072">
    <property type="entry name" value="Response_reg"/>
    <property type="match status" value="2"/>
</dbReference>
<dbReference type="HOGENOM" id="CLU_472319_0_0_0"/>
<dbReference type="PROSITE" id="PS50110">
    <property type="entry name" value="RESPONSE_REGULATORY"/>
    <property type="match status" value="2"/>
</dbReference>